<comment type="caution">
    <text evidence="2">The sequence shown here is derived from an EMBL/GenBank/DDBJ whole genome shotgun (WGS) entry which is preliminary data.</text>
</comment>
<evidence type="ECO:0000313" key="3">
    <source>
        <dbReference type="Proteomes" id="UP000692954"/>
    </source>
</evidence>
<proteinExistence type="predicted"/>
<organism evidence="2 3">
    <name type="scientific">Paramecium sonneborni</name>
    <dbReference type="NCBI Taxonomy" id="65129"/>
    <lineage>
        <taxon>Eukaryota</taxon>
        <taxon>Sar</taxon>
        <taxon>Alveolata</taxon>
        <taxon>Ciliophora</taxon>
        <taxon>Intramacronucleata</taxon>
        <taxon>Oligohymenophorea</taxon>
        <taxon>Peniculida</taxon>
        <taxon>Parameciidae</taxon>
        <taxon>Paramecium</taxon>
    </lineage>
</organism>
<accession>A0A8S1RFB3</accession>
<dbReference type="EMBL" id="CAJJDN010000159">
    <property type="protein sequence ID" value="CAD8125425.1"/>
    <property type="molecule type" value="Genomic_DNA"/>
</dbReference>
<keyword evidence="1" id="KW-0175">Coiled coil</keyword>
<dbReference type="AlphaFoldDB" id="A0A8S1RFB3"/>
<sequence length="163" mass="19864">MNRKDNIVNQDNLQKHYEQKINQYQEIIESQDKKINELQQQIEQQKQQLKELGIKEEQRNNQEEKLEKYKKNIQFLLNRISWQITDQSMNELTQSIINQHYGQYLAQQNEILFNSAYQDLIVGQNVVNQEIFEVFYIIGIEKSYTNTKQYNSKIQYKYYKKEN</sequence>
<protein>
    <submittedName>
        <fullName evidence="2">Uncharacterized protein</fullName>
    </submittedName>
</protein>
<gene>
    <name evidence="2" type="ORF">PSON_ATCC_30995.1.T1590020</name>
</gene>
<dbReference type="Proteomes" id="UP000692954">
    <property type="component" value="Unassembled WGS sequence"/>
</dbReference>
<evidence type="ECO:0000313" key="2">
    <source>
        <dbReference type="EMBL" id="CAD8125425.1"/>
    </source>
</evidence>
<feature type="coiled-coil region" evidence="1">
    <location>
        <begin position="14"/>
        <end position="79"/>
    </location>
</feature>
<name>A0A8S1RFB3_9CILI</name>
<reference evidence="2" key="1">
    <citation type="submission" date="2021-01" db="EMBL/GenBank/DDBJ databases">
        <authorList>
            <consortium name="Genoscope - CEA"/>
            <person name="William W."/>
        </authorList>
    </citation>
    <scope>NUCLEOTIDE SEQUENCE</scope>
</reference>
<evidence type="ECO:0000256" key="1">
    <source>
        <dbReference type="SAM" id="Coils"/>
    </source>
</evidence>
<keyword evidence="3" id="KW-1185">Reference proteome</keyword>